<reference evidence="3" key="2">
    <citation type="submission" date="2020-09" db="EMBL/GenBank/DDBJ databases">
        <authorList>
            <person name="Sun Q."/>
            <person name="Ohkuma M."/>
        </authorList>
    </citation>
    <scope>NUCLEOTIDE SEQUENCE</scope>
    <source>
        <strain evidence="3">JCM 4518</strain>
    </source>
</reference>
<evidence type="ECO:0000256" key="1">
    <source>
        <dbReference type="ARBA" id="ARBA00006547"/>
    </source>
</evidence>
<dbReference type="RefSeq" id="WP_189975170.1">
    <property type="nucleotide sequence ID" value="NZ_BMUL01000002.1"/>
</dbReference>
<dbReference type="Proteomes" id="UP000644020">
    <property type="component" value="Unassembled WGS sequence"/>
</dbReference>
<dbReference type="PANTHER" id="PTHR11786">
    <property type="entry name" value="N-HYDROXYARYLAMINE O-ACETYLTRANSFERASE"/>
    <property type="match status" value="1"/>
</dbReference>
<dbReference type="InterPro" id="IPR038765">
    <property type="entry name" value="Papain-like_cys_pep_sf"/>
</dbReference>
<dbReference type="EMBL" id="BMUL01000002">
    <property type="protein sequence ID" value="GHA68937.1"/>
    <property type="molecule type" value="Genomic_DNA"/>
</dbReference>
<keyword evidence="4" id="KW-1185">Reference proteome</keyword>
<comment type="similarity">
    <text evidence="1 2">Belongs to the arylamine N-acetyltransferase family.</text>
</comment>
<name>A0A918STE6_9ACTN</name>
<dbReference type="AlphaFoldDB" id="A0A918STE6"/>
<gene>
    <name evidence="3" type="ORF">GCM10010305_08780</name>
</gene>
<dbReference type="PRINTS" id="PR01543">
    <property type="entry name" value="ANATRNSFRASE"/>
</dbReference>
<organism evidence="3 4">
    <name type="scientific">Streptomyces termitum</name>
    <dbReference type="NCBI Taxonomy" id="67368"/>
    <lineage>
        <taxon>Bacteria</taxon>
        <taxon>Bacillati</taxon>
        <taxon>Actinomycetota</taxon>
        <taxon>Actinomycetes</taxon>
        <taxon>Kitasatosporales</taxon>
        <taxon>Streptomycetaceae</taxon>
        <taxon>Streptomyces</taxon>
    </lineage>
</organism>
<dbReference type="Gene3D" id="2.40.128.150">
    <property type="entry name" value="Cysteine proteinases"/>
    <property type="match status" value="1"/>
</dbReference>
<reference evidence="3" key="1">
    <citation type="journal article" date="2014" name="Int. J. Syst. Evol. Microbiol.">
        <title>Complete genome sequence of Corynebacterium casei LMG S-19264T (=DSM 44701T), isolated from a smear-ripened cheese.</title>
        <authorList>
            <consortium name="US DOE Joint Genome Institute (JGI-PGF)"/>
            <person name="Walter F."/>
            <person name="Albersmeier A."/>
            <person name="Kalinowski J."/>
            <person name="Ruckert C."/>
        </authorList>
    </citation>
    <scope>NUCLEOTIDE SEQUENCE</scope>
    <source>
        <strain evidence="3">JCM 4518</strain>
    </source>
</reference>
<sequence>MTDHERSADPTGAVLPDGLVDTYLRRIGAERPARPDAGALRELHLRHLRTVPFENLSIHLGEDIVLDERALVDKVAVARRGGFCYELNTAFGALLRALGYRVEPLQARVLDDRGRPGIPYDHMALLVETEDGTRWLADVGFGDHSHRPLLLDARGEQDDPAGTFLVRPAEGPDGAAGDLDVVRDGVPRYRLEPRPRRLADFTAGAWYHRTSPESHFTRKVICSRLTGDGRVSISDRRLLRTSADGRTERELGTDAELREAYRDLFGIVLDELPVVRGGKGGGDEARA</sequence>
<dbReference type="PANTHER" id="PTHR11786:SF0">
    <property type="entry name" value="ARYLAMINE N-ACETYLTRANSFERASE 4-RELATED"/>
    <property type="match status" value="1"/>
</dbReference>
<dbReference type="SUPFAM" id="SSF54001">
    <property type="entry name" value="Cysteine proteinases"/>
    <property type="match status" value="1"/>
</dbReference>
<protein>
    <submittedName>
        <fullName evidence="3">N-hydroxyarylamine O-acetyltransferase</fullName>
    </submittedName>
</protein>
<dbReference type="GO" id="GO:0016407">
    <property type="term" value="F:acetyltransferase activity"/>
    <property type="evidence" value="ECO:0007669"/>
    <property type="project" value="InterPro"/>
</dbReference>
<evidence type="ECO:0000313" key="4">
    <source>
        <dbReference type="Proteomes" id="UP000644020"/>
    </source>
</evidence>
<dbReference type="Pfam" id="PF00797">
    <property type="entry name" value="Acetyltransf_2"/>
    <property type="match status" value="1"/>
</dbReference>
<evidence type="ECO:0000256" key="2">
    <source>
        <dbReference type="RuleBase" id="RU003452"/>
    </source>
</evidence>
<dbReference type="InterPro" id="IPR001447">
    <property type="entry name" value="Arylamine_N-AcTrfase"/>
</dbReference>
<accession>A0A918STE6</accession>
<evidence type="ECO:0000313" key="3">
    <source>
        <dbReference type="EMBL" id="GHA68937.1"/>
    </source>
</evidence>
<dbReference type="Gene3D" id="3.30.2140.10">
    <property type="entry name" value="Arylamine N-acetyltransferase"/>
    <property type="match status" value="1"/>
</dbReference>
<comment type="caution">
    <text evidence="3">The sequence shown here is derived from an EMBL/GenBank/DDBJ whole genome shotgun (WGS) entry which is preliminary data.</text>
</comment>
<proteinExistence type="inferred from homology"/>